<gene>
    <name evidence="1" type="ORF">ANN_10959</name>
</gene>
<comment type="caution">
    <text evidence="1">The sequence shown here is derived from an EMBL/GenBank/DDBJ whole genome shotgun (WGS) entry which is preliminary data.</text>
</comment>
<protein>
    <submittedName>
        <fullName evidence="1">Uncharacterized protein</fullName>
    </submittedName>
</protein>
<evidence type="ECO:0000313" key="2">
    <source>
        <dbReference type="Proteomes" id="UP001148838"/>
    </source>
</evidence>
<sequence length="657" mass="75027">MADSPEQDKLERVLYRFVDSNYKSTSSDDIYMEKLLTHLSGNDIYIVAVNNTWKDVLQFCYENQSIYVLRESQKFVVELLNRLGGVDSELPTNIMSEIFSPFLSKDTTNGKVSLESSQHQHFMLNLELACTIFEASLANASPVMSNVIQNLNLEPLMWLLLVSLVGDNNEEHAGKISKLLTLIYFTSTLREMEENKIPYSAVKAMEKKIYNMLALHVSRRSVPNFMKLVVQCQFCWHKISEFVSVTEESGIKHFNFDTQLMVFQSTLNDLNNKLETLTSSPFLHADQKYCVLNTSICPSLIYQFQTIPSELMPKKFLDDADKLIKSAEVLNLPTDILDAMIYSPRKYKGLGIFRTKWKVLLQQINALRCLQKSQNPYIIQTRQVHEESIRCAQSLNIVPEDGLFHKNEHFLNATKIRNLLRNREFDIWCCHSQKGKGVVLFKQYPSANKWICKHEGLSNSEWRDGIKMVGNVAAVHAVPGRSQDNRCRHCHNEVETLAHVLGSCPHCEGLQNARHHQVRSIIATALKDADYNTFEEEHGLSDTGSTRHIDIIAFKESTRSGFIIDPTVRFKTNEEQPAEVDKEKKNIYNPTIPYYLQKCQLEELEVIGLLVGARGTAILFMKDAFKRLGIPTSIIPSVTLAALKESIALLKHHLYSK</sequence>
<proteinExistence type="predicted"/>
<accession>A0ABQ8T4Y9</accession>
<reference evidence="1 2" key="1">
    <citation type="journal article" date="2022" name="Allergy">
        <title>Genome assembly and annotation of Periplaneta americana reveal a comprehensive cockroach allergen profile.</title>
        <authorList>
            <person name="Wang L."/>
            <person name="Xiong Q."/>
            <person name="Saelim N."/>
            <person name="Wang L."/>
            <person name="Nong W."/>
            <person name="Wan A.T."/>
            <person name="Shi M."/>
            <person name="Liu X."/>
            <person name="Cao Q."/>
            <person name="Hui J.H.L."/>
            <person name="Sookrung N."/>
            <person name="Leung T.F."/>
            <person name="Tungtrongchitr A."/>
            <person name="Tsui S.K.W."/>
        </authorList>
    </citation>
    <scope>NUCLEOTIDE SEQUENCE [LARGE SCALE GENOMIC DNA]</scope>
    <source>
        <strain evidence="1">PWHHKU_190912</strain>
    </source>
</reference>
<organism evidence="1 2">
    <name type="scientific">Periplaneta americana</name>
    <name type="common">American cockroach</name>
    <name type="synonym">Blatta americana</name>
    <dbReference type="NCBI Taxonomy" id="6978"/>
    <lineage>
        <taxon>Eukaryota</taxon>
        <taxon>Metazoa</taxon>
        <taxon>Ecdysozoa</taxon>
        <taxon>Arthropoda</taxon>
        <taxon>Hexapoda</taxon>
        <taxon>Insecta</taxon>
        <taxon>Pterygota</taxon>
        <taxon>Neoptera</taxon>
        <taxon>Polyneoptera</taxon>
        <taxon>Dictyoptera</taxon>
        <taxon>Blattodea</taxon>
        <taxon>Blattoidea</taxon>
        <taxon>Blattidae</taxon>
        <taxon>Blattinae</taxon>
        <taxon>Periplaneta</taxon>
    </lineage>
</organism>
<dbReference type="Proteomes" id="UP001148838">
    <property type="component" value="Unassembled WGS sequence"/>
</dbReference>
<evidence type="ECO:0000313" key="1">
    <source>
        <dbReference type="EMBL" id="KAJ4441109.1"/>
    </source>
</evidence>
<name>A0ABQ8T4Y9_PERAM</name>
<keyword evidence="2" id="KW-1185">Reference proteome</keyword>
<dbReference type="EMBL" id="JAJSOF020000015">
    <property type="protein sequence ID" value="KAJ4441109.1"/>
    <property type="molecule type" value="Genomic_DNA"/>
</dbReference>